<dbReference type="SUPFAM" id="SSF53474">
    <property type="entry name" value="alpha/beta-Hydrolases"/>
    <property type="match status" value="1"/>
</dbReference>
<name>A0A852V2U7_9ACTN</name>
<reference evidence="2 3" key="1">
    <citation type="submission" date="2020-07" db="EMBL/GenBank/DDBJ databases">
        <title>Sequencing the genomes of 1000 actinobacteria strains.</title>
        <authorList>
            <person name="Klenk H.-P."/>
        </authorList>
    </citation>
    <scope>NUCLEOTIDE SEQUENCE [LARGE SCALE GENOMIC DNA]</scope>
    <source>
        <strain evidence="2 3">DSM 45763</strain>
    </source>
</reference>
<sequence length="283" mass="29810">MLHDTTVTDHDIPLAVRDSGGAGDPVLLLHGLGGTLEAWDALGLEGHRTVAMDLRGHGRSGDGPWDWEAALDDLEAVVRCLGLGNPAVAGHSLGGMLAVQWALRHPECPAVVNLDGLRSAESDPGNYPGMDPAERDRALADLKAAFDAQAASMGRPLPPETQAMFPSRALTTRDGRTYARPGAELLAAVRHTPPFRDTIPLLRNLTCPALVVIPAQDPPAMPGGELMAAFRRGVRRDLAGLPSNVRLRELDAGHDMLTERPEEVAALMAAFLAANPPGGASPA</sequence>
<dbReference type="PANTHER" id="PTHR43798">
    <property type="entry name" value="MONOACYLGLYCEROL LIPASE"/>
    <property type="match status" value="1"/>
</dbReference>
<dbReference type="InterPro" id="IPR050266">
    <property type="entry name" value="AB_hydrolase_sf"/>
</dbReference>
<feature type="domain" description="AB hydrolase-1" evidence="1">
    <location>
        <begin position="26"/>
        <end position="266"/>
    </location>
</feature>
<dbReference type="GO" id="GO:0016020">
    <property type="term" value="C:membrane"/>
    <property type="evidence" value="ECO:0007669"/>
    <property type="project" value="TreeGrafter"/>
</dbReference>
<dbReference type="AlphaFoldDB" id="A0A852V2U7"/>
<evidence type="ECO:0000313" key="3">
    <source>
        <dbReference type="Proteomes" id="UP000576393"/>
    </source>
</evidence>
<dbReference type="RefSeq" id="WP_179823629.1">
    <property type="nucleotide sequence ID" value="NZ_JACCCO010000002.1"/>
</dbReference>
<accession>A0A852V2U7</accession>
<keyword evidence="3" id="KW-1185">Reference proteome</keyword>
<evidence type="ECO:0000313" key="2">
    <source>
        <dbReference type="EMBL" id="NYF41673.1"/>
    </source>
</evidence>
<dbReference type="EMBL" id="JACCCO010000002">
    <property type="protein sequence ID" value="NYF41673.1"/>
    <property type="molecule type" value="Genomic_DNA"/>
</dbReference>
<dbReference type="Proteomes" id="UP000576393">
    <property type="component" value="Unassembled WGS sequence"/>
</dbReference>
<gene>
    <name evidence="2" type="ORF">HDA43_003874</name>
</gene>
<evidence type="ECO:0000259" key="1">
    <source>
        <dbReference type="Pfam" id="PF12697"/>
    </source>
</evidence>
<dbReference type="Gene3D" id="3.40.50.1820">
    <property type="entry name" value="alpha/beta hydrolase"/>
    <property type="match status" value="1"/>
</dbReference>
<dbReference type="InterPro" id="IPR000073">
    <property type="entry name" value="AB_hydrolase_1"/>
</dbReference>
<proteinExistence type="predicted"/>
<dbReference type="InterPro" id="IPR029058">
    <property type="entry name" value="AB_hydrolase_fold"/>
</dbReference>
<dbReference type="GO" id="GO:0003824">
    <property type="term" value="F:catalytic activity"/>
    <property type="evidence" value="ECO:0007669"/>
    <property type="project" value="UniProtKB-ARBA"/>
</dbReference>
<protein>
    <submittedName>
        <fullName evidence="2">Pimeloyl-ACP methyl ester carboxylesterase</fullName>
    </submittedName>
</protein>
<comment type="caution">
    <text evidence="2">The sequence shown here is derived from an EMBL/GenBank/DDBJ whole genome shotgun (WGS) entry which is preliminary data.</text>
</comment>
<dbReference type="PANTHER" id="PTHR43798:SF33">
    <property type="entry name" value="HYDROLASE, PUTATIVE (AFU_ORTHOLOGUE AFUA_2G14860)-RELATED"/>
    <property type="match status" value="1"/>
</dbReference>
<organism evidence="2 3">
    <name type="scientific">Streptosporangium sandarakinum</name>
    <dbReference type="NCBI Taxonomy" id="1260955"/>
    <lineage>
        <taxon>Bacteria</taxon>
        <taxon>Bacillati</taxon>
        <taxon>Actinomycetota</taxon>
        <taxon>Actinomycetes</taxon>
        <taxon>Streptosporangiales</taxon>
        <taxon>Streptosporangiaceae</taxon>
        <taxon>Streptosporangium</taxon>
    </lineage>
</organism>
<dbReference type="Pfam" id="PF12697">
    <property type="entry name" value="Abhydrolase_6"/>
    <property type="match status" value="1"/>
</dbReference>